<dbReference type="InterPro" id="IPR001077">
    <property type="entry name" value="COMT_C"/>
</dbReference>
<comment type="catalytic activity">
    <reaction evidence="10">
        <text>3',4',5'-O-trimethylmyricetin + S-adenosyl-L-methionine = 7,3',4',5'-O-tetramethylmyricetin + S-adenosyl-L-homocysteine</text>
        <dbReference type="Rhea" id="RHEA:74739"/>
        <dbReference type="ChEBI" id="CHEBI:57856"/>
        <dbReference type="ChEBI" id="CHEBI:59789"/>
        <dbReference type="ChEBI" id="CHEBI:194070"/>
        <dbReference type="ChEBI" id="CHEBI:194071"/>
    </reaction>
    <physiologicalReaction direction="left-to-right" evidence="10">
        <dbReference type="Rhea" id="RHEA:74740"/>
    </physiologicalReaction>
</comment>
<evidence type="ECO:0000256" key="6">
    <source>
        <dbReference type="ARBA" id="ARBA00050300"/>
    </source>
</evidence>
<dbReference type="Gene3D" id="1.10.10.10">
    <property type="entry name" value="Winged helix-like DNA-binding domain superfamily/Winged helix DNA-binding domain"/>
    <property type="match status" value="1"/>
</dbReference>
<feature type="active site" description="Proton acceptor" evidence="27">
    <location>
        <position position="255"/>
    </location>
</feature>
<protein>
    <recommendedName>
        <fullName evidence="17">Myricetin 7/4'-O-methyltransferase 2</fullName>
        <ecNumber evidence="15">2.1.1.155</ecNumber>
        <ecNumber evidence="16">2.1.1.82</ecNumber>
    </recommendedName>
    <alternativeName>
        <fullName evidence="19">3',4',5'-trimethyl myricetin 7-O-methyltransferase</fullName>
    </alternativeName>
    <alternativeName>
        <fullName evidence="21">3',5'-dimethyl myricetin 7-O-methyltransferase</fullName>
    </alternativeName>
    <alternativeName>
        <fullName evidence="24">3'-methyl quercetin 4'-O-methyltransferase</fullName>
    </alternativeName>
    <alternativeName>
        <fullName evidence="23">3-methyl quercetin 7-O-methyltransferase</fullName>
    </alternativeName>
    <alternativeName>
        <fullName evidence="25">4'-methyl kaempferol 7-O-methyltransferase</fullName>
    </alternativeName>
    <alternativeName>
        <fullName evidence="26">7-methyl quercetin 4'-O-methyltransferase</fullName>
    </alternativeName>
    <alternativeName>
        <fullName evidence="22">Kaempferol 4'-O-methyltransferase</fullName>
    </alternativeName>
    <alternativeName>
        <fullName evidence="18">Myricetin 7-O-methyltransferase</fullName>
    </alternativeName>
    <alternativeName>
        <fullName evidence="20">Quercetin 7-O-methyltransferase</fullName>
    </alternativeName>
</protein>
<evidence type="ECO:0000256" key="22">
    <source>
        <dbReference type="ARBA" id="ARBA00079780"/>
    </source>
</evidence>
<dbReference type="KEGG" id="nau:109230389"/>
<evidence type="ECO:0000256" key="17">
    <source>
        <dbReference type="ARBA" id="ARBA00071832"/>
    </source>
</evidence>
<comment type="catalytic activity">
    <reaction evidence="11">
        <text>quercetin + S-adenosyl-L-methionine = rhamnetin + S-adenosyl-L-homocysteine + H(+)</text>
        <dbReference type="Rhea" id="RHEA:73115"/>
        <dbReference type="ChEBI" id="CHEBI:15378"/>
        <dbReference type="ChEBI" id="CHEBI:57694"/>
        <dbReference type="ChEBI" id="CHEBI:57856"/>
        <dbReference type="ChEBI" id="CHEBI:59789"/>
        <dbReference type="ChEBI" id="CHEBI:192706"/>
    </reaction>
    <physiologicalReaction direction="left-to-right" evidence="11">
        <dbReference type="Rhea" id="RHEA:73116"/>
    </physiologicalReaction>
</comment>
<dbReference type="GO" id="GO:0009813">
    <property type="term" value="P:flavonoid biosynthetic process"/>
    <property type="evidence" value="ECO:0007669"/>
    <property type="project" value="UniProtKB-ARBA"/>
</dbReference>
<dbReference type="SMR" id="A0A1J6I630"/>
<feature type="domain" description="O-methyltransferase dimerisation" evidence="29">
    <location>
        <begin position="19"/>
        <end position="102"/>
    </location>
</feature>
<dbReference type="GO" id="GO:0046983">
    <property type="term" value="F:protein dimerization activity"/>
    <property type="evidence" value="ECO:0007669"/>
    <property type="project" value="InterPro"/>
</dbReference>
<keyword evidence="1" id="KW-0489">Methyltransferase</keyword>
<evidence type="ECO:0000256" key="24">
    <source>
        <dbReference type="ARBA" id="ARBA00081707"/>
    </source>
</evidence>
<keyword evidence="31" id="KW-1185">Reference proteome</keyword>
<evidence type="ECO:0000256" key="9">
    <source>
        <dbReference type="ARBA" id="ARBA00050947"/>
    </source>
</evidence>
<comment type="catalytic activity">
    <reaction evidence="14">
        <text>myricetin + S-adenosyl-L-methionine = 7-O-methylmyricetin + S-adenosyl-L-homocysteine + H(+)</text>
        <dbReference type="Rhea" id="RHEA:74719"/>
        <dbReference type="ChEBI" id="CHEBI:15378"/>
        <dbReference type="ChEBI" id="CHEBI:57856"/>
        <dbReference type="ChEBI" id="CHEBI:58395"/>
        <dbReference type="ChEBI" id="CHEBI:59789"/>
        <dbReference type="ChEBI" id="CHEBI:194065"/>
    </reaction>
    <physiologicalReaction direction="left-to-right" evidence="14">
        <dbReference type="Rhea" id="RHEA:74720"/>
    </physiologicalReaction>
</comment>
<name>A0A1J6I630_NICAT</name>
<comment type="catalytic activity">
    <reaction evidence="7">
        <text>3',4',5,7-tetrahydroxy-3-methoxyflavone + S-adenosyl-L-methionine = 3',4',5-trihydroxy-3,7-dimethoxyflavone + S-adenosyl-L-homocysteine + H(+)</text>
        <dbReference type="Rhea" id="RHEA:16181"/>
        <dbReference type="ChEBI" id="CHEBI:15378"/>
        <dbReference type="ChEBI" id="CHEBI:57856"/>
        <dbReference type="ChEBI" id="CHEBI:57928"/>
        <dbReference type="ChEBI" id="CHEBI:59789"/>
        <dbReference type="ChEBI" id="CHEBI:77710"/>
        <dbReference type="EC" id="2.1.1.82"/>
    </reaction>
    <physiologicalReaction direction="left-to-right" evidence="7">
        <dbReference type="Rhea" id="RHEA:16182"/>
    </physiologicalReaction>
</comment>
<keyword evidence="3" id="KW-0949">S-adenosyl-L-methionine</keyword>
<dbReference type="FunFam" id="3.40.50.150:FF:000057">
    <property type="entry name" value="O-methyltransferase ZRP4"/>
    <property type="match status" value="1"/>
</dbReference>
<comment type="pathway">
    <text evidence="4">Flavonoid metabolism.</text>
</comment>
<evidence type="ECO:0000313" key="31">
    <source>
        <dbReference type="Proteomes" id="UP000187609"/>
    </source>
</evidence>
<dbReference type="GO" id="GO:0030757">
    <property type="term" value="F:3-methylquercitin 7-O-methyltransferase activity"/>
    <property type="evidence" value="ECO:0007669"/>
    <property type="project" value="UniProtKB-EC"/>
</dbReference>
<evidence type="ECO:0000256" key="19">
    <source>
        <dbReference type="ARBA" id="ARBA00076529"/>
    </source>
</evidence>
<dbReference type="GeneID" id="109230389"/>
<evidence type="ECO:0000259" key="29">
    <source>
        <dbReference type="Pfam" id="PF08100"/>
    </source>
</evidence>
<evidence type="ECO:0000256" key="18">
    <source>
        <dbReference type="ARBA" id="ARBA00075037"/>
    </source>
</evidence>
<dbReference type="Proteomes" id="UP000187609">
    <property type="component" value="Unassembled WGS sequence"/>
</dbReference>
<comment type="catalytic activity">
    <reaction evidence="13">
        <text>kaempferol + S-adenosyl-L-methionine = kaempferide + S-adenosyl-L-homocysteine + H(+)</text>
        <dbReference type="Rhea" id="RHEA:15105"/>
        <dbReference type="ChEBI" id="CHEBI:15378"/>
        <dbReference type="ChEBI" id="CHEBI:57856"/>
        <dbReference type="ChEBI" id="CHEBI:58573"/>
        <dbReference type="ChEBI" id="CHEBI:58925"/>
        <dbReference type="ChEBI" id="CHEBI:59789"/>
        <dbReference type="EC" id="2.1.1.155"/>
    </reaction>
    <physiologicalReaction direction="left-to-right" evidence="13">
        <dbReference type="Rhea" id="RHEA:15106"/>
    </physiologicalReaction>
</comment>
<evidence type="ECO:0000256" key="23">
    <source>
        <dbReference type="ARBA" id="ARBA00081209"/>
    </source>
</evidence>
<dbReference type="PIRSF" id="PIRSF005739">
    <property type="entry name" value="O-mtase"/>
    <property type="match status" value="1"/>
</dbReference>
<dbReference type="FunFam" id="1.10.10.10:FF:000213">
    <property type="entry name" value="Coniferyl alcohol 9-O-methyltransferase"/>
    <property type="match status" value="1"/>
</dbReference>
<dbReference type="EC" id="2.1.1.155" evidence="15"/>
<dbReference type="AlphaFoldDB" id="A0A1J6I630"/>
<dbReference type="InterPro" id="IPR036388">
    <property type="entry name" value="WH-like_DNA-bd_sf"/>
</dbReference>
<dbReference type="EC" id="2.1.1.82" evidence="16"/>
<dbReference type="InterPro" id="IPR016461">
    <property type="entry name" value="COMT-like"/>
</dbReference>
<comment type="caution">
    <text evidence="30">The sequence shown here is derived from an EMBL/GenBank/DDBJ whole genome shotgun (WGS) entry which is preliminary data.</text>
</comment>
<proteinExistence type="inferred from homology"/>
<evidence type="ECO:0000256" key="25">
    <source>
        <dbReference type="ARBA" id="ARBA00081857"/>
    </source>
</evidence>
<dbReference type="InterPro" id="IPR036390">
    <property type="entry name" value="WH_DNA-bd_sf"/>
</dbReference>
<evidence type="ECO:0000256" key="3">
    <source>
        <dbReference type="ARBA" id="ARBA00022691"/>
    </source>
</evidence>
<comment type="similarity">
    <text evidence="5">Belongs to the class I-like SAM-binding methyltransferase superfamily. Cation-independent O-methyltransferase family. COMT subfamily.</text>
</comment>
<dbReference type="InterPro" id="IPR012967">
    <property type="entry name" value="COMT_dimerisation"/>
</dbReference>
<dbReference type="Pfam" id="PF08100">
    <property type="entry name" value="Dimerisation"/>
    <property type="match status" value="1"/>
</dbReference>
<evidence type="ECO:0000256" key="13">
    <source>
        <dbReference type="ARBA" id="ARBA00052645"/>
    </source>
</evidence>
<comment type="catalytic activity">
    <reaction evidence="9">
        <text>kaempferide + S-adenosyl-L-methionine = 7,4'-O-dimethylkaempferol + S-adenosyl-L-homocysteine + H(+)</text>
        <dbReference type="Rhea" id="RHEA:74775"/>
        <dbReference type="ChEBI" id="CHEBI:15378"/>
        <dbReference type="ChEBI" id="CHEBI:57856"/>
        <dbReference type="ChEBI" id="CHEBI:58925"/>
        <dbReference type="ChEBI" id="CHEBI:59789"/>
        <dbReference type="ChEBI" id="CHEBI:194067"/>
    </reaction>
    <physiologicalReaction direction="left-to-right" evidence="9">
        <dbReference type="Rhea" id="RHEA:74776"/>
    </physiologicalReaction>
</comment>
<gene>
    <name evidence="30" type="primary">ROMT_15</name>
    <name evidence="30" type="ORF">A4A49_41648</name>
</gene>
<evidence type="ECO:0000256" key="14">
    <source>
        <dbReference type="ARBA" id="ARBA00052954"/>
    </source>
</evidence>
<evidence type="ECO:0000256" key="4">
    <source>
        <dbReference type="ARBA" id="ARBA00034479"/>
    </source>
</evidence>
<evidence type="ECO:0000256" key="10">
    <source>
        <dbReference type="ARBA" id="ARBA00051617"/>
    </source>
</evidence>
<evidence type="ECO:0000256" key="11">
    <source>
        <dbReference type="ARBA" id="ARBA00051832"/>
    </source>
</evidence>
<evidence type="ECO:0000256" key="15">
    <source>
        <dbReference type="ARBA" id="ARBA00066353"/>
    </source>
</evidence>
<dbReference type="CDD" id="cd02440">
    <property type="entry name" value="AdoMet_MTases"/>
    <property type="match status" value="1"/>
</dbReference>
<dbReference type="GO" id="GO:0033803">
    <property type="term" value="F:kaempferol 4'-O-methyltransferase activity"/>
    <property type="evidence" value="ECO:0007669"/>
    <property type="project" value="UniProtKB-EC"/>
</dbReference>
<organism evidence="30 31">
    <name type="scientific">Nicotiana attenuata</name>
    <name type="common">Coyote tobacco</name>
    <dbReference type="NCBI Taxonomy" id="49451"/>
    <lineage>
        <taxon>Eukaryota</taxon>
        <taxon>Viridiplantae</taxon>
        <taxon>Streptophyta</taxon>
        <taxon>Embryophyta</taxon>
        <taxon>Tracheophyta</taxon>
        <taxon>Spermatophyta</taxon>
        <taxon>Magnoliopsida</taxon>
        <taxon>eudicotyledons</taxon>
        <taxon>Gunneridae</taxon>
        <taxon>Pentapetalae</taxon>
        <taxon>asterids</taxon>
        <taxon>lamiids</taxon>
        <taxon>Solanales</taxon>
        <taxon>Solanaceae</taxon>
        <taxon>Nicotianoideae</taxon>
        <taxon>Nicotianeae</taxon>
        <taxon>Nicotiana</taxon>
    </lineage>
</organism>
<dbReference type="Gene3D" id="3.40.50.150">
    <property type="entry name" value="Vaccinia Virus protein VP39"/>
    <property type="match status" value="1"/>
</dbReference>
<evidence type="ECO:0000256" key="12">
    <source>
        <dbReference type="ARBA" id="ARBA00052350"/>
    </source>
</evidence>
<dbReference type="InterPro" id="IPR029063">
    <property type="entry name" value="SAM-dependent_MTases_sf"/>
</dbReference>
<evidence type="ECO:0000313" key="30">
    <source>
        <dbReference type="EMBL" id="OIS99969.1"/>
    </source>
</evidence>
<dbReference type="PANTHER" id="PTHR11746">
    <property type="entry name" value="O-METHYLTRANSFERASE"/>
    <property type="match status" value="1"/>
</dbReference>
<evidence type="ECO:0000256" key="7">
    <source>
        <dbReference type="ARBA" id="ARBA00050798"/>
    </source>
</evidence>
<evidence type="ECO:0000256" key="2">
    <source>
        <dbReference type="ARBA" id="ARBA00022679"/>
    </source>
</evidence>
<dbReference type="PROSITE" id="PS51683">
    <property type="entry name" value="SAM_OMT_II"/>
    <property type="match status" value="1"/>
</dbReference>
<evidence type="ECO:0000256" key="8">
    <source>
        <dbReference type="ARBA" id="ARBA00050865"/>
    </source>
</evidence>
<evidence type="ECO:0000256" key="21">
    <source>
        <dbReference type="ARBA" id="ARBA00077867"/>
    </source>
</evidence>
<dbReference type="OrthoDB" id="1606438at2759"/>
<evidence type="ECO:0000256" key="26">
    <source>
        <dbReference type="ARBA" id="ARBA00082343"/>
    </source>
</evidence>
<comment type="catalytic activity">
    <reaction evidence="12">
        <text>rhamnetin + S-adenosyl-L-methionine = 7,4'-O-dimethylquercetin + S-adenosyl-L-homocysteine + H(+)</text>
        <dbReference type="Rhea" id="RHEA:74731"/>
        <dbReference type="ChEBI" id="CHEBI:15378"/>
        <dbReference type="ChEBI" id="CHEBI:57856"/>
        <dbReference type="ChEBI" id="CHEBI:59789"/>
        <dbReference type="ChEBI" id="CHEBI:192706"/>
        <dbReference type="ChEBI" id="CHEBI:194068"/>
    </reaction>
    <physiologicalReaction direction="left-to-right" evidence="12">
        <dbReference type="Rhea" id="RHEA:74732"/>
    </physiologicalReaction>
</comment>
<evidence type="ECO:0000259" key="28">
    <source>
        <dbReference type="Pfam" id="PF00891"/>
    </source>
</evidence>
<comment type="catalytic activity">
    <reaction evidence="8">
        <text>isorhamnetin + S-adenosyl-L-methionine = 3',4'-O-dimethylquercetin + S-adenosyl-L-homocysteine + 2 H(+)</text>
        <dbReference type="Rhea" id="RHEA:74723"/>
        <dbReference type="ChEBI" id="CHEBI:15378"/>
        <dbReference type="ChEBI" id="CHEBI:57856"/>
        <dbReference type="ChEBI" id="CHEBI:59789"/>
        <dbReference type="ChEBI" id="CHEBI:144055"/>
        <dbReference type="ChEBI" id="CHEBI:194064"/>
    </reaction>
    <physiologicalReaction direction="left-to-right" evidence="8">
        <dbReference type="Rhea" id="RHEA:74724"/>
    </physiologicalReaction>
</comment>
<dbReference type="Pfam" id="PF00891">
    <property type="entry name" value="Methyltransf_2"/>
    <property type="match status" value="1"/>
</dbReference>
<dbReference type="OMA" id="GKLPHEQ"/>
<accession>A0A1J6I630</accession>
<evidence type="ECO:0000256" key="20">
    <source>
        <dbReference type="ARBA" id="ARBA00077083"/>
    </source>
</evidence>
<reference evidence="30" key="1">
    <citation type="submission" date="2016-11" db="EMBL/GenBank/DDBJ databases">
        <title>The genome of Nicotiana attenuata.</title>
        <authorList>
            <person name="Xu S."/>
            <person name="Brockmoeller T."/>
            <person name="Gaquerel E."/>
            <person name="Navarro A."/>
            <person name="Kuhl H."/>
            <person name="Gase K."/>
            <person name="Ling Z."/>
            <person name="Zhou W."/>
            <person name="Kreitzer C."/>
            <person name="Stanke M."/>
            <person name="Tang H."/>
            <person name="Lyons E."/>
            <person name="Pandey P."/>
            <person name="Pandey S.P."/>
            <person name="Timmermann B."/>
            <person name="Baldwin I.T."/>
        </authorList>
    </citation>
    <scope>NUCLEOTIDE SEQUENCE [LARGE SCALE GENOMIC DNA]</scope>
    <source>
        <strain evidence="30">UT</strain>
    </source>
</reference>
<evidence type="ECO:0000256" key="1">
    <source>
        <dbReference type="ARBA" id="ARBA00022603"/>
    </source>
</evidence>
<dbReference type="SUPFAM" id="SSF53335">
    <property type="entry name" value="S-adenosyl-L-methionine-dependent methyltransferases"/>
    <property type="match status" value="1"/>
</dbReference>
<evidence type="ECO:0000256" key="27">
    <source>
        <dbReference type="PIRSR" id="PIRSR005739-1"/>
    </source>
</evidence>
<evidence type="ECO:0000256" key="16">
    <source>
        <dbReference type="ARBA" id="ARBA00066892"/>
    </source>
</evidence>
<comment type="catalytic activity">
    <reaction evidence="6">
        <text>syringetin + S-adenosyl-L-methionine = 7,3',5'-O-trimethylmyricetin + S-adenosyl-L-homocysteine + H(+)</text>
        <dbReference type="Rhea" id="RHEA:74735"/>
        <dbReference type="ChEBI" id="CHEBI:15378"/>
        <dbReference type="ChEBI" id="CHEBI:57856"/>
        <dbReference type="ChEBI" id="CHEBI:58412"/>
        <dbReference type="ChEBI" id="CHEBI:59789"/>
        <dbReference type="ChEBI" id="CHEBI:194069"/>
    </reaction>
    <physiologicalReaction direction="left-to-right" evidence="6">
        <dbReference type="Rhea" id="RHEA:74736"/>
    </physiologicalReaction>
</comment>
<evidence type="ECO:0000256" key="5">
    <source>
        <dbReference type="ARBA" id="ARBA00034481"/>
    </source>
</evidence>
<dbReference type="GO" id="GO:0032259">
    <property type="term" value="P:methylation"/>
    <property type="evidence" value="ECO:0007669"/>
    <property type="project" value="UniProtKB-KW"/>
</dbReference>
<keyword evidence="2" id="KW-0808">Transferase</keyword>
<sequence>MSRNENGSTDLLRAQAQIWNHMFSFINSSATKCAVQLGIPDVLYKHGKPMSFSDLSAELPLVHPSKVPFLTILMRFLVHSGFLNQHDQNHYSLTPVSRLLATNNLSGTRSHFLINHIQLLQNASFELTSWFQNDSPTAFHTAHGISFWDYFVEKPKLGESFNVAMASDSMLVANVLITECKYVFEGLSSLVDVGGGTGTVAIAIAKAFPMINCTVFDLPHVIGDLKGSGNLEFVGGSMFDKIPNANAILLKWILHDWSDEDCVKILKKCKEAIPCREKGGKVIIIDMVMEDPMLISDEEFVRAQHNMDLLMMVLCAAKERTKKEWEKLFTESGFTQYKITHSLGSRSLIEIYP</sequence>
<dbReference type="SUPFAM" id="SSF46785">
    <property type="entry name" value="Winged helix' DNA-binding domain"/>
    <property type="match status" value="1"/>
</dbReference>
<dbReference type="Gramene" id="OIS99969">
    <property type="protein sequence ID" value="OIS99969"/>
    <property type="gene ID" value="A4A49_41648"/>
</dbReference>
<dbReference type="EMBL" id="MJEQ01037189">
    <property type="protein sequence ID" value="OIS99969.1"/>
    <property type="molecule type" value="Genomic_DNA"/>
</dbReference>
<feature type="domain" description="O-methyltransferase C-terminal" evidence="28">
    <location>
        <begin position="126"/>
        <end position="334"/>
    </location>
</feature>